<organism evidence="3 5">
    <name type="scientific">Cucumis melo var. makuwa</name>
    <name type="common">Oriental melon</name>
    <dbReference type="NCBI Taxonomy" id="1194695"/>
    <lineage>
        <taxon>Eukaryota</taxon>
        <taxon>Viridiplantae</taxon>
        <taxon>Streptophyta</taxon>
        <taxon>Embryophyta</taxon>
        <taxon>Tracheophyta</taxon>
        <taxon>Spermatophyta</taxon>
        <taxon>Magnoliopsida</taxon>
        <taxon>eudicotyledons</taxon>
        <taxon>Gunneridae</taxon>
        <taxon>Pentapetalae</taxon>
        <taxon>rosids</taxon>
        <taxon>fabids</taxon>
        <taxon>Cucurbitales</taxon>
        <taxon>Cucurbitaceae</taxon>
        <taxon>Benincaseae</taxon>
        <taxon>Cucumis</taxon>
    </lineage>
</organism>
<dbReference type="EMBL" id="SSTD01004395">
    <property type="protein sequence ID" value="TYK23736.1"/>
    <property type="molecule type" value="Genomic_DNA"/>
</dbReference>
<feature type="domain" description="Reverse transcriptase" evidence="1">
    <location>
        <begin position="1"/>
        <end position="190"/>
    </location>
</feature>
<keyword evidence="3" id="KW-0808">Transferase</keyword>
<dbReference type="AlphaFoldDB" id="A0A5D3DJA1"/>
<dbReference type="GO" id="GO:0003964">
    <property type="term" value="F:RNA-directed DNA polymerase activity"/>
    <property type="evidence" value="ECO:0007669"/>
    <property type="project" value="UniProtKB-KW"/>
</dbReference>
<keyword evidence="3" id="KW-0548">Nucleotidyltransferase</keyword>
<evidence type="ECO:0000313" key="4">
    <source>
        <dbReference type="Proteomes" id="UP000321393"/>
    </source>
</evidence>
<keyword evidence="3" id="KW-0695">RNA-directed DNA polymerase</keyword>
<evidence type="ECO:0000313" key="2">
    <source>
        <dbReference type="EMBL" id="KAA0058887.1"/>
    </source>
</evidence>
<dbReference type="Pfam" id="PF00078">
    <property type="entry name" value="RVT_1"/>
    <property type="match status" value="1"/>
</dbReference>
<dbReference type="OrthoDB" id="1935611at2759"/>
<dbReference type="PROSITE" id="PS50878">
    <property type="entry name" value="RT_POL"/>
    <property type="match status" value="1"/>
</dbReference>
<reference evidence="4 5" key="1">
    <citation type="submission" date="2019-08" db="EMBL/GenBank/DDBJ databases">
        <title>Draft genome sequences of two oriental melons (Cucumis melo L. var makuwa).</title>
        <authorList>
            <person name="Kwon S.-Y."/>
        </authorList>
    </citation>
    <scope>NUCLEOTIDE SEQUENCE [LARGE SCALE GENOMIC DNA]</scope>
    <source>
        <strain evidence="5">cv. Chang Bougi</strain>
        <strain evidence="4">cv. SW 3</strain>
        <tissue evidence="3">Leaf</tissue>
    </source>
</reference>
<dbReference type="InterPro" id="IPR000477">
    <property type="entry name" value="RT_dom"/>
</dbReference>
<evidence type="ECO:0000313" key="3">
    <source>
        <dbReference type="EMBL" id="TYK23736.1"/>
    </source>
</evidence>
<dbReference type="STRING" id="1194695.A0A5D3DJA1"/>
<sequence>MALVKDMHITDAILIANEAIDMWKKQKIRGFVFKIDIEKAFDRISWKFIDFMLKKKGFPKKWRQWTKSCITMVQYSILINGKPYGKIKPKRGIRQGDLISPFIFVLAVDYLSCLLKHLKNLNKIKGVIIKDINLTHLVFADDIVLFVQDDDESIRNLQFPIHLFESAADRNIKSHKDICFSYQYWEGKNRQSGQKLGNKHSILSYFIPWNASWGKPRTSSF</sequence>
<proteinExistence type="predicted"/>
<protein>
    <submittedName>
        <fullName evidence="3">Reverse transcriptase</fullName>
    </submittedName>
</protein>
<dbReference type="InterPro" id="IPR043502">
    <property type="entry name" value="DNA/RNA_pol_sf"/>
</dbReference>
<dbReference type="SUPFAM" id="SSF56672">
    <property type="entry name" value="DNA/RNA polymerases"/>
    <property type="match status" value="1"/>
</dbReference>
<name>A0A5D3DJA1_CUCMM</name>
<evidence type="ECO:0000313" key="5">
    <source>
        <dbReference type="Proteomes" id="UP000321947"/>
    </source>
</evidence>
<dbReference type="PANTHER" id="PTHR31635:SF196">
    <property type="entry name" value="REVERSE TRANSCRIPTASE DOMAIN-CONTAINING PROTEIN-RELATED"/>
    <property type="match status" value="1"/>
</dbReference>
<evidence type="ECO:0000259" key="1">
    <source>
        <dbReference type="PROSITE" id="PS50878"/>
    </source>
</evidence>
<dbReference type="Proteomes" id="UP000321947">
    <property type="component" value="Unassembled WGS sequence"/>
</dbReference>
<dbReference type="Proteomes" id="UP000321393">
    <property type="component" value="Unassembled WGS sequence"/>
</dbReference>
<dbReference type="PANTHER" id="PTHR31635">
    <property type="entry name" value="REVERSE TRANSCRIPTASE DOMAIN-CONTAINING PROTEIN-RELATED"/>
    <property type="match status" value="1"/>
</dbReference>
<gene>
    <name evidence="3" type="ORF">E5676_scaffold1607G00500</name>
    <name evidence="2" type="ORF">E6C27_scaffold98G00530</name>
</gene>
<accession>A0A5D3DJA1</accession>
<dbReference type="EMBL" id="SSTE01006658">
    <property type="protein sequence ID" value="KAA0058887.1"/>
    <property type="molecule type" value="Genomic_DNA"/>
</dbReference>
<comment type="caution">
    <text evidence="3">The sequence shown here is derived from an EMBL/GenBank/DDBJ whole genome shotgun (WGS) entry which is preliminary data.</text>
</comment>